<accession>A0A543IYZ3</accession>
<evidence type="ECO:0000313" key="3">
    <source>
        <dbReference type="Proteomes" id="UP000319213"/>
    </source>
</evidence>
<dbReference type="Proteomes" id="UP000319213">
    <property type="component" value="Unassembled WGS sequence"/>
</dbReference>
<comment type="caution">
    <text evidence="2">The sequence shown here is derived from an EMBL/GenBank/DDBJ whole genome shotgun (WGS) entry which is preliminary data.</text>
</comment>
<proteinExistence type="predicted"/>
<dbReference type="CDD" id="cd00761">
    <property type="entry name" value="Glyco_tranf_GTA_type"/>
    <property type="match status" value="1"/>
</dbReference>
<protein>
    <submittedName>
        <fullName evidence="2">Uncharacterized protein</fullName>
    </submittedName>
</protein>
<dbReference type="AlphaFoldDB" id="A0A543IYZ3"/>
<organism evidence="2 3">
    <name type="scientific">Thermopolyspora flexuosa</name>
    <dbReference type="NCBI Taxonomy" id="103836"/>
    <lineage>
        <taxon>Bacteria</taxon>
        <taxon>Bacillati</taxon>
        <taxon>Actinomycetota</taxon>
        <taxon>Actinomycetes</taxon>
        <taxon>Streptosporangiales</taxon>
        <taxon>Streptosporangiaceae</taxon>
        <taxon>Thermopolyspora</taxon>
    </lineage>
</organism>
<feature type="region of interest" description="Disordered" evidence="1">
    <location>
        <begin position="27"/>
        <end position="51"/>
    </location>
</feature>
<evidence type="ECO:0000256" key="1">
    <source>
        <dbReference type="SAM" id="MobiDB-lite"/>
    </source>
</evidence>
<sequence length="69" mass="7447">MTSVITPSVIVPVRDAEPYIGDTLASLARNARPGRPRPPQPTPEPSPPPRAADALARLRRRLAPEGWGE</sequence>
<gene>
    <name evidence="2" type="ORF">FHX40_2507</name>
</gene>
<dbReference type="RefSeq" id="WP_142259751.1">
    <property type="nucleotide sequence ID" value="NZ_BMPV01000001.1"/>
</dbReference>
<feature type="compositionally biased region" description="Pro residues" evidence="1">
    <location>
        <begin position="36"/>
        <end position="50"/>
    </location>
</feature>
<name>A0A543IYZ3_9ACTN</name>
<dbReference type="EMBL" id="VFPQ01000001">
    <property type="protein sequence ID" value="TQM75789.1"/>
    <property type="molecule type" value="Genomic_DNA"/>
</dbReference>
<reference evidence="2 3" key="1">
    <citation type="submission" date="2019-06" db="EMBL/GenBank/DDBJ databases">
        <title>Sequencing the genomes of 1000 actinobacteria strains.</title>
        <authorList>
            <person name="Klenk H.-P."/>
        </authorList>
    </citation>
    <scope>NUCLEOTIDE SEQUENCE [LARGE SCALE GENOMIC DNA]</scope>
    <source>
        <strain evidence="2 3">DSM 43186</strain>
    </source>
</reference>
<keyword evidence="3" id="KW-1185">Reference proteome</keyword>
<evidence type="ECO:0000313" key="2">
    <source>
        <dbReference type="EMBL" id="TQM75789.1"/>
    </source>
</evidence>